<evidence type="ECO:0000313" key="6">
    <source>
        <dbReference type="Proteomes" id="UP001642409"/>
    </source>
</evidence>
<evidence type="ECO:0000313" key="3">
    <source>
        <dbReference type="EMBL" id="CAL5995024.1"/>
    </source>
</evidence>
<keyword evidence="1" id="KW-0175">Coiled coil</keyword>
<keyword evidence="6" id="KW-1185">Reference proteome</keyword>
<gene>
    <name evidence="3" type="ORF">HINF_LOCUS13834</name>
    <name evidence="4" type="ORF">HINF_LOCUS41690</name>
    <name evidence="5" type="ORF">HINF_LOCUS53328</name>
    <name evidence="2" type="ORF">HINF_LOCUS6077</name>
</gene>
<dbReference type="EMBL" id="CATOUU010000158">
    <property type="protein sequence ID" value="CAI9918432.1"/>
    <property type="molecule type" value="Genomic_DNA"/>
</dbReference>
<accession>A0AA86TKK8</accession>
<evidence type="ECO:0000313" key="2">
    <source>
        <dbReference type="EMBL" id="CAI9918432.1"/>
    </source>
</evidence>
<dbReference type="Proteomes" id="UP001642409">
    <property type="component" value="Unassembled WGS sequence"/>
</dbReference>
<evidence type="ECO:0000313" key="4">
    <source>
        <dbReference type="EMBL" id="CAL6046369.1"/>
    </source>
</evidence>
<reference evidence="3 6" key="2">
    <citation type="submission" date="2024-07" db="EMBL/GenBank/DDBJ databases">
        <authorList>
            <person name="Akdeniz Z."/>
        </authorList>
    </citation>
    <scope>NUCLEOTIDE SEQUENCE [LARGE SCALE GENOMIC DNA]</scope>
</reference>
<name>A0AA86TKK8_9EUKA</name>
<reference evidence="2" key="1">
    <citation type="submission" date="2023-06" db="EMBL/GenBank/DDBJ databases">
        <authorList>
            <person name="Kurt Z."/>
        </authorList>
    </citation>
    <scope>NUCLEOTIDE SEQUENCE</scope>
</reference>
<comment type="caution">
    <text evidence="2">The sequence shown here is derived from an EMBL/GenBank/DDBJ whole genome shotgun (WGS) entry which is preliminary data.</text>
</comment>
<organism evidence="2">
    <name type="scientific">Hexamita inflata</name>
    <dbReference type="NCBI Taxonomy" id="28002"/>
    <lineage>
        <taxon>Eukaryota</taxon>
        <taxon>Metamonada</taxon>
        <taxon>Diplomonadida</taxon>
        <taxon>Hexamitidae</taxon>
        <taxon>Hexamitinae</taxon>
        <taxon>Hexamita</taxon>
    </lineage>
</organism>
<protein>
    <submittedName>
        <fullName evidence="3">Hypothetical_protein</fullName>
    </submittedName>
</protein>
<dbReference type="EMBL" id="CAXDID020000271">
    <property type="protein sequence ID" value="CAL6068080.1"/>
    <property type="molecule type" value="Genomic_DNA"/>
</dbReference>
<proteinExistence type="predicted"/>
<dbReference type="EMBL" id="CAXDID020000032">
    <property type="protein sequence ID" value="CAL5995024.1"/>
    <property type="molecule type" value="Genomic_DNA"/>
</dbReference>
<evidence type="ECO:0000256" key="1">
    <source>
        <dbReference type="SAM" id="Coils"/>
    </source>
</evidence>
<dbReference type="EMBL" id="CAXDID020000168">
    <property type="protein sequence ID" value="CAL6046369.1"/>
    <property type="molecule type" value="Genomic_DNA"/>
</dbReference>
<sequence length="105" mass="12745">MSDINMYIYNLNTDLSQNFKKLEKRMDKLQKKLEVKSEFRTNLNSTKLIKNKHVPSELLDDEGNVKSMSKAFDFVFPEFYEKEPKQKRIQFEEYEFNFTEIPEYL</sequence>
<feature type="coiled-coil region" evidence="1">
    <location>
        <begin position="12"/>
        <end position="39"/>
    </location>
</feature>
<evidence type="ECO:0000313" key="5">
    <source>
        <dbReference type="EMBL" id="CAL6068080.1"/>
    </source>
</evidence>
<dbReference type="AlphaFoldDB" id="A0AA86TKK8"/>